<dbReference type="PANTHER" id="PTHR43491">
    <property type="entry name" value="UDP-N-ACETYL-D-MANNOSAMINE DEHYDROGENASE"/>
    <property type="match status" value="1"/>
</dbReference>
<dbReference type="PIRSF" id="PIRSF500136">
    <property type="entry name" value="UDP_ManNAc_DH"/>
    <property type="match status" value="1"/>
</dbReference>
<dbReference type="NCBIfam" id="TIGR03026">
    <property type="entry name" value="NDP-sugDHase"/>
    <property type="match status" value="1"/>
</dbReference>
<dbReference type="InterPro" id="IPR028359">
    <property type="entry name" value="UDP_ManNAc/GlcNAc_DH"/>
</dbReference>
<gene>
    <name evidence="5" type="ORF">ABID44_001238</name>
</gene>
<dbReference type="SMART" id="SM00984">
    <property type="entry name" value="UDPG_MGDP_dh_C"/>
    <property type="match status" value="1"/>
</dbReference>
<accession>A0ABV2KLF7</accession>
<dbReference type="InterPro" id="IPR014027">
    <property type="entry name" value="UDP-Glc/GDP-Man_DH_C"/>
</dbReference>
<dbReference type="SUPFAM" id="SSF48179">
    <property type="entry name" value="6-phosphogluconate dehydrogenase C-terminal domain-like"/>
    <property type="match status" value="1"/>
</dbReference>
<keyword evidence="1 5" id="KW-0560">Oxidoreductase</keyword>
<protein>
    <submittedName>
        <fullName evidence="5">UDP-N-acetyl-D-glucosamine dehydrogenase</fullName>
        <ecNumber evidence="5">1.1.1.136</ecNumber>
    </submittedName>
</protein>
<dbReference type="PIRSF" id="PIRSF000124">
    <property type="entry name" value="UDPglc_GDPman_dh"/>
    <property type="match status" value="1"/>
</dbReference>
<proteinExistence type="inferred from homology"/>
<evidence type="ECO:0000313" key="5">
    <source>
        <dbReference type="EMBL" id="MET3660923.1"/>
    </source>
</evidence>
<dbReference type="InterPro" id="IPR017476">
    <property type="entry name" value="UDP-Glc/GDP-Man"/>
</dbReference>
<dbReference type="EC" id="1.1.1.136" evidence="5"/>
<dbReference type="InterPro" id="IPR008927">
    <property type="entry name" value="6-PGluconate_DH-like_C_sf"/>
</dbReference>
<evidence type="ECO:0000259" key="4">
    <source>
        <dbReference type="SMART" id="SM00984"/>
    </source>
</evidence>
<evidence type="ECO:0000313" key="6">
    <source>
        <dbReference type="Proteomes" id="UP001549143"/>
    </source>
</evidence>
<dbReference type="SUPFAM" id="SSF51735">
    <property type="entry name" value="NAD(P)-binding Rossmann-fold domains"/>
    <property type="match status" value="1"/>
</dbReference>
<comment type="caution">
    <text evidence="5">The sequence shown here is derived from an EMBL/GenBank/DDBJ whole genome shotgun (WGS) entry which is preliminary data.</text>
</comment>
<dbReference type="PANTHER" id="PTHR43491:SF1">
    <property type="entry name" value="UDP-N-ACETYL-D-MANNOSAMINE DEHYDROGENASE"/>
    <property type="match status" value="1"/>
</dbReference>
<organism evidence="5 6">
    <name type="scientific">Aquamicrobium ahrensii</name>
    <dbReference type="NCBI Taxonomy" id="469551"/>
    <lineage>
        <taxon>Bacteria</taxon>
        <taxon>Pseudomonadati</taxon>
        <taxon>Pseudomonadota</taxon>
        <taxon>Alphaproteobacteria</taxon>
        <taxon>Hyphomicrobiales</taxon>
        <taxon>Phyllobacteriaceae</taxon>
        <taxon>Aquamicrobium</taxon>
    </lineage>
</organism>
<dbReference type="Pfam" id="PF03720">
    <property type="entry name" value="UDPG_MGDP_dh_C"/>
    <property type="match status" value="1"/>
</dbReference>
<keyword evidence="6" id="KW-1185">Reference proteome</keyword>
<dbReference type="InterPro" id="IPR036220">
    <property type="entry name" value="UDP-Glc/GDP-Man_DH_C_sf"/>
</dbReference>
<comment type="similarity">
    <text evidence="3">Belongs to the UDP-glucose/GDP-mannose dehydrogenase family.</text>
</comment>
<evidence type="ECO:0000256" key="2">
    <source>
        <dbReference type="ARBA" id="ARBA00023027"/>
    </source>
</evidence>
<keyword evidence="2" id="KW-0520">NAD</keyword>
<dbReference type="SUPFAM" id="SSF52413">
    <property type="entry name" value="UDP-glucose/GDP-mannose dehydrogenase C-terminal domain"/>
    <property type="match status" value="1"/>
</dbReference>
<dbReference type="InterPro" id="IPR014026">
    <property type="entry name" value="UDP-Glc/GDP-Man_DH_dimer"/>
</dbReference>
<sequence length="456" mass="49615">MPQPSSEQNEDPKNGTFEKLREAIDKRTARVGIVGLGYVGLPLAVTAANAGFPVLGFDIDADRVTRINAGETMIKHLDGSLIKAAVDKGLFEATADFSRLNEADAILICVPTPLTRHREPDLSFVSTTARVVAERLRPGQLVVLESTTYPGTTDEVLRPILEEGGLKSGHDFFLAFSPEREDPGNPDFGTSTIPKVVGGDGPLAMELADALYGALVTRTVPVSSTATAEAVKLTENIFRAVNIALVNELKVVYEAMDIDVWEVIDAAKTKPFGFMPFYPGPGLGGHCIPIDPFYLTWKAREYEISTRFVELAGEINTAMPRRVVDKMARAMDSHLKRGLNGSRILVLGVAYKKNIDDLRESPSLRLIELIEERGASIDYHDPHIPEIRMTREHASLAGRRSVALTADSIAAYDAVLIATDHDAVDYGSVLENAKLVVDTRNACARHGLTSEKIVKA</sequence>
<dbReference type="InterPro" id="IPR036291">
    <property type="entry name" value="NAD(P)-bd_dom_sf"/>
</dbReference>
<dbReference type="GO" id="GO:0047004">
    <property type="term" value="F:UDP-N-acetylglucosamine 6-dehydrogenase activity"/>
    <property type="evidence" value="ECO:0007669"/>
    <property type="project" value="UniProtKB-EC"/>
</dbReference>
<name>A0ABV2KLF7_9HYPH</name>
<evidence type="ECO:0000256" key="1">
    <source>
        <dbReference type="ARBA" id="ARBA00023002"/>
    </source>
</evidence>
<dbReference type="Pfam" id="PF00984">
    <property type="entry name" value="UDPG_MGDP_dh"/>
    <property type="match status" value="1"/>
</dbReference>
<dbReference type="Pfam" id="PF03721">
    <property type="entry name" value="UDPG_MGDP_dh_N"/>
    <property type="match status" value="1"/>
</dbReference>
<evidence type="ECO:0000256" key="3">
    <source>
        <dbReference type="PIRNR" id="PIRNR000124"/>
    </source>
</evidence>
<dbReference type="Gene3D" id="3.40.50.720">
    <property type="entry name" value="NAD(P)-binding Rossmann-like Domain"/>
    <property type="match status" value="2"/>
</dbReference>
<dbReference type="RefSeq" id="WP_354150812.1">
    <property type="nucleotide sequence ID" value="NZ_JBEPMN010000003.1"/>
</dbReference>
<feature type="domain" description="UDP-glucose/GDP-mannose dehydrogenase C-terminal" evidence="4">
    <location>
        <begin position="345"/>
        <end position="445"/>
    </location>
</feature>
<dbReference type="Proteomes" id="UP001549143">
    <property type="component" value="Unassembled WGS sequence"/>
</dbReference>
<dbReference type="InterPro" id="IPR001732">
    <property type="entry name" value="UDP-Glc/GDP-Man_DH_N"/>
</dbReference>
<reference evidence="5 6" key="1">
    <citation type="submission" date="2024-06" db="EMBL/GenBank/DDBJ databases">
        <title>Genomic Encyclopedia of Type Strains, Phase IV (KMG-IV): sequencing the most valuable type-strain genomes for metagenomic binning, comparative biology and taxonomic classification.</title>
        <authorList>
            <person name="Goeker M."/>
        </authorList>
    </citation>
    <scope>NUCLEOTIDE SEQUENCE [LARGE SCALE GENOMIC DNA]</scope>
    <source>
        <strain evidence="5 6">DSM 19730</strain>
    </source>
</reference>
<dbReference type="EMBL" id="JBEPMN010000003">
    <property type="protein sequence ID" value="MET3660923.1"/>
    <property type="molecule type" value="Genomic_DNA"/>
</dbReference>